<evidence type="ECO:0008006" key="5">
    <source>
        <dbReference type="Google" id="ProtNLM"/>
    </source>
</evidence>
<dbReference type="PATRIC" id="fig|1423775.4.peg.2527"/>
<dbReference type="InterPro" id="IPR036291">
    <property type="entry name" value="NAD(P)-bd_dom_sf"/>
</dbReference>
<dbReference type="Gene3D" id="3.40.50.720">
    <property type="entry name" value="NAD(P)-binding Rossmann-like Domain"/>
    <property type="match status" value="1"/>
</dbReference>
<comment type="caution">
    <text evidence="3">The sequence shown here is derived from an EMBL/GenBank/DDBJ whole genome shotgun (WGS) entry which is preliminary data.</text>
</comment>
<dbReference type="PRINTS" id="PR00081">
    <property type="entry name" value="GDHRDH"/>
</dbReference>
<dbReference type="Pfam" id="PF00106">
    <property type="entry name" value="adh_short"/>
    <property type="match status" value="1"/>
</dbReference>
<dbReference type="SUPFAM" id="SSF51735">
    <property type="entry name" value="NAD(P)-binding Rossmann-fold domains"/>
    <property type="match status" value="1"/>
</dbReference>
<evidence type="ECO:0000256" key="2">
    <source>
        <dbReference type="ARBA" id="ARBA00023002"/>
    </source>
</evidence>
<keyword evidence="4" id="KW-1185">Reference proteome</keyword>
<evidence type="ECO:0000313" key="4">
    <source>
        <dbReference type="Proteomes" id="UP000051248"/>
    </source>
</evidence>
<accession>A0A0R1KB85</accession>
<dbReference type="OrthoDB" id="9809821at2"/>
<keyword evidence="2" id="KW-0560">Oxidoreductase</keyword>
<dbReference type="EMBL" id="AZDZ01000022">
    <property type="protein sequence ID" value="KRK78707.1"/>
    <property type="molecule type" value="Genomic_DNA"/>
</dbReference>
<dbReference type="InterPro" id="IPR002347">
    <property type="entry name" value="SDR_fam"/>
</dbReference>
<dbReference type="GO" id="GO:0016491">
    <property type="term" value="F:oxidoreductase activity"/>
    <property type="evidence" value="ECO:0007669"/>
    <property type="project" value="UniProtKB-KW"/>
</dbReference>
<dbReference type="PANTHER" id="PTHR24320:SF148">
    <property type="entry name" value="NAD(P)-BINDING ROSSMANN-FOLD SUPERFAMILY PROTEIN"/>
    <property type="match status" value="1"/>
</dbReference>
<dbReference type="STRING" id="1423775.FD03_GL002484"/>
<proteinExistence type="inferred from homology"/>
<name>A0A0R1KB85_9LACO</name>
<dbReference type="AlphaFoldDB" id="A0A0R1KB85"/>
<dbReference type="RefSeq" id="WP_025025020.1">
    <property type="nucleotide sequence ID" value="NZ_AZDZ01000022.1"/>
</dbReference>
<dbReference type="Proteomes" id="UP000051248">
    <property type="component" value="Unassembled WGS sequence"/>
</dbReference>
<gene>
    <name evidence="3" type="ORF">FD03_GL002484</name>
</gene>
<protein>
    <recommendedName>
        <fullName evidence="5">Short-chain dehydrogenase reductase SDR</fullName>
    </recommendedName>
</protein>
<reference evidence="3 4" key="1">
    <citation type="journal article" date="2015" name="Genome Announc.">
        <title>Expanding the biotechnology potential of lactobacilli through comparative genomics of 213 strains and associated genera.</title>
        <authorList>
            <person name="Sun Z."/>
            <person name="Harris H.M."/>
            <person name="McCann A."/>
            <person name="Guo C."/>
            <person name="Argimon S."/>
            <person name="Zhang W."/>
            <person name="Yang X."/>
            <person name="Jeffery I.B."/>
            <person name="Cooney J.C."/>
            <person name="Kagawa T.F."/>
            <person name="Liu W."/>
            <person name="Song Y."/>
            <person name="Salvetti E."/>
            <person name="Wrobel A."/>
            <person name="Rasinkangas P."/>
            <person name="Parkhill J."/>
            <person name="Rea M.C."/>
            <person name="O'Sullivan O."/>
            <person name="Ritari J."/>
            <person name="Douillard F.P."/>
            <person name="Paul Ross R."/>
            <person name="Yang R."/>
            <person name="Briner A.E."/>
            <person name="Felis G.E."/>
            <person name="de Vos W.M."/>
            <person name="Barrangou R."/>
            <person name="Klaenhammer T.R."/>
            <person name="Caufield P.W."/>
            <person name="Cui Y."/>
            <person name="Zhang H."/>
            <person name="O'Toole P.W."/>
        </authorList>
    </citation>
    <scope>NUCLEOTIDE SEQUENCE [LARGE SCALE GENOMIC DNA]</scope>
    <source>
        <strain evidence="3 4">DSM 19682</strain>
    </source>
</reference>
<dbReference type="eggNOG" id="COG1028">
    <property type="taxonomic scope" value="Bacteria"/>
</dbReference>
<evidence type="ECO:0000256" key="1">
    <source>
        <dbReference type="ARBA" id="ARBA00006484"/>
    </source>
</evidence>
<evidence type="ECO:0000313" key="3">
    <source>
        <dbReference type="EMBL" id="KRK78707.1"/>
    </source>
</evidence>
<dbReference type="PANTHER" id="PTHR24320">
    <property type="entry name" value="RETINOL DEHYDROGENASE"/>
    <property type="match status" value="1"/>
</dbReference>
<comment type="similarity">
    <text evidence="1">Belongs to the short-chain dehydrogenases/reductases (SDR) family.</text>
</comment>
<sequence length="293" mass="31962">MTKTVIVTGANSGLGFETTKQIAAKGSNYQLVMACRNMKKAAVARQRILQTIPDANIICLELDTSSLAKVRAFVAAFRKLNIPLYGLVCNAGVSGKTVHQTQDGFNNIFETNYLGHFLLTQLLMPLMEVKGRIVTVSSERHDALLKGATWPGSNVLAYSGMNPQVDGQSYPFSKLCMILFAYELDQKLRANGQQIAVNSVNPGLMTETGLAKDKSRFTPTVLSQFAGIIGTAKDSGKMITDLITADKFAAGPVRYFDRSSDKPVLSSNLSYDEQIQDELWNFSMEAVGLKGNE</sequence>
<organism evidence="3 4">
    <name type="scientific">Companilactobacillus nodensis DSM 19682 = JCM 14932 = NBRC 107160</name>
    <dbReference type="NCBI Taxonomy" id="1423775"/>
    <lineage>
        <taxon>Bacteria</taxon>
        <taxon>Bacillati</taxon>
        <taxon>Bacillota</taxon>
        <taxon>Bacilli</taxon>
        <taxon>Lactobacillales</taxon>
        <taxon>Lactobacillaceae</taxon>
        <taxon>Companilactobacillus</taxon>
    </lineage>
</organism>